<dbReference type="EMBL" id="JACNJH010000214">
    <property type="protein sequence ID" value="MBC8362736.1"/>
    <property type="molecule type" value="Genomic_DNA"/>
</dbReference>
<comment type="subcellular location">
    <subcellularLocation>
        <location evidence="1">Cell membrane</location>
        <topology evidence="1">Multi-pass membrane protein</topology>
    </subcellularLocation>
</comment>
<dbReference type="PANTHER" id="PTHR42688">
    <property type="entry name" value="CONSERVED PROTEIN"/>
    <property type="match status" value="1"/>
</dbReference>
<evidence type="ECO:0000313" key="9">
    <source>
        <dbReference type="Proteomes" id="UP000603434"/>
    </source>
</evidence>
<dbReference type="CDD" id="cd17370">
    <property type="entry name" value="MFS_MJ1317_like"/>
    <property type="match status" value="1"/>
</dbReference>
<dbReference type="InterPro" id="IPR052425">
    <property type="entry name" value="Uncharacterized_MFS-type"/>
</dbReference>
<feature type="transmembrane region" description="Helical" evidence="6">
    <location>
        <begin position="343"/>
        <end position="366"/>
    </location>
</feature>
<dbReference type="SUPFAM" id="SSF103473">
    <property type="entry name" value="MFS general substrate transporter"/>
    <property type="match status" value="1"/>
</dbReference>
<organism evidence="8 9">
    <name type="scientific">Candidatus Desulfatibia profunda</name>
    <dbReference type="NCBI Taxonomy" id="2841695"/>
    <lineage>
        <taxon>Bacteria</taxon>
        <taxon>Pseudomonadati</taxon>
        <taxon>Thermodesulfobacteriota</taxon>
        <taxon>Desulfobacteria</taxon>
        <taxon>Desulfobacterales</taxon>
        <taxon>Desulfobacterales incertae sedis</taxon>
        <taxon>Candidatus Desulfatibia</taxon>
    </lineage>
</organism>
<evidence type="ECO:0000256" key="3">
    <source>
        <dbReference type="ARBA" id="ARBA00022692"/>
    </source>
</evidence>
<dbReference type="PANTHER" id="PTHR42688:SF1">
    <property type="entry name" value="BLR5212 PROTEIN"/>
    <property type="match status" value="1"/>
</dbReference>
<feature type="transmembrane region" description="Helical" evidence="6">
    <location>
        <begin position="372"/>
        <end position="394"/>
    </location>
</feature>
<feature type="transmembrane region" description="Helical" evidence="6">
    <location>
        <begin position="90"/>
        <end position="117"/>
    </location>
</feature>
<keyword evidence="4 6" id="KW-1133">Transmembrane helix</keyword>
<dbReference type="InterPro" id="IPR020846">
    <property type="entry name" value="MFS_dom"/>
</dbReference>
<name>A0A8J6TNQ9_9BACT</name>
<evidence type="ECO:0000256" key="6">
    <source>
        <dbReference type="SAM" id="Phobius"/>
    </source>
</evidence>
<feature type="transmembrane region" description="Helical" evidence="6">
    <location>
        <begin position="46"/>
        <end position="70"/>
    </location>
</feature>
<accession>A0A8J6TNQ9</accession>
<feature type="transmembrane region" description="Helical" evidence="6">
    <location>
        <begin position="258"/>
        <end position="275"/>
    </location>
</feature>
<keyword evidence="5 6" id="KW-0472">Membrane</keyword>
<evidence type="ECO:0000259" key="7">
    <source>
        <dbReference type="PROSITE" id="PS50850"/>
    </source>
</evidence>
<reference evidence="8 9" key="1">
    <citation type="submission" date="2020-08" db="EMBL/GenBank/DDBJ databases">
        <title>Bridging the membrane lipid divide: bacteria of the FCB group superphylum have the potential to synthesize archaeal ether lipids.</title>
        <authorList>
            <person name="Villanueva L."/>
            <person name="Von Meijenfeldt F.A.B."/>
            <person name="Westbye A.B."/>
            <person name="Yadav S."/>
            <person name="Hopmans E.C."/>
            <person name="Dutilh B.E."/>
            <person name="Sinninghe Damste J.S."/>
        </authorList>
    </citation>
    <scope>NUCLEOTIDE SEQUENCE [LARGE SCALE GENOMIC DNA]</scope>
    <source>
        <strain evidence="8">NIOZ-UU30</strain>
    </source>
</reference>
<evidence type="ECO:0000313" key="8">
    <source>
        <dbReference type="EMBL" id="MBC8362736.1"/>
    </source>
</evidence>
<keyword evidence="2" id="KW-1003">Cell membrane</keyword>
<keyword evidence="3 6" id="KW-0812">Transmembrane</keyword>
<dbReference type="Pfam" id="PF07690">
    <property type="entry name" value="MFS_1"/>
    <property type="match status" value="1"/>
</dbReference>
<protein>
    <submittedName>
        <fullName evidence="8">MFS transporter</fullName>
    </submittedName>
</protein>
<feature type="transmembrane region" description="Helical" evidence="6">
    <location>
        <begin position="17"/>
        <end position="34"/>
    </location>
</feature>
<evidence type="ECO:0000256" key="4">
    <source>
        <dbReference type="ARBA" id="ARBA00022989"/>
    </source>
</evidence>
<dbReference type="PROSITE" id="PS50850">
    <property type="entry name" value="MFS"/>
    <property type="match status" value="1"/>
</dbReference>
<comment type="caution">
    <text evidence="8">The sequence shown here is derived from an EMBL/GenBank/DDBJ whole genome shotgun (WGS) entry which is preliminary data.</text>
</comment>
<evidence type="ECO:0000256" key="5">
    <source>
        <dbReference type="ARBA" id="ARBA00023136"/>
    </source>
</evidence>
<dbReference type="InterPro" id="IPR011701">
    <property type="entry name" value="MFS"/>
</dbReference>
<feature type="transmembrane region" description="Helical" evidence="6">
    <location>
        <begin position="177"/>
        <end position="200"/>
    </location>
</feature>
<sequence length="404" mass="43859">MAIFFHDSNEAKMQAKGAFQFVILIGVVSLFGDMTYEAARSLNGPYLAHLGASAAAVGVIAGLGEFVGYGLRLVSGYISDRTRKYWFITILGYTLNLLAVPLLALAGHWMIAAMLMVTERLGKAIRTPARDVMLSHAGKAMGFGWAFGLHEAMDQIGAVTGPLIIAAVFFFKGGYRFGYAILLIPAVLALATLLAARIQYPQPRVLEAAFADVQTGRMRHIFWLYMAAVGLIAAGFADFPLVAFHFKKPALISENLIPLYYATAMATDAVAALVFGRLFDRMGIFTLVIGIFFSLFFAPLVFLGGWQAAFLGMAFWGVGMGAQESVMRAAIAELVPAERRGSAYGIFNMGYGLFWFLGSALMGILYDVSIGALVAFSVAVQLFSIPVLLWAAFYTKPYLPSERF</sequence>
<dbReference type="GO" id="GO:0022857">
    <property type="term" value="F:transmembrane transporter activity"/>
    <property type="evidence" value="ECO:0007669"/>
    <property type="project" value="InterPro"/>
</dbReference>
<feature type="domain" description="Major facilitator superfamily (MFS) profile" evidence="7">
    <location>
        <begin position="166"/>
        <end position="404"/>
    </location>
</feature>
<dbReference type="Proteomes" id="UP000603434">
    <property type="component" value="Unassembled WGS sequence"/>
</dbReference>
<proteinExistence type="predicted"/>
<feature type="transmembrane region" description="Helical" evidence="6">
    <location>
        <begin position="221"/>
        <end position="246"/>
    </location>
</feature>
<evidence type="ECO:0000256" key="2">
    <source>
        <dbReference type="ARBA" id="ARBA00022475"/>
    </source>
</evidence>
<dbReference type="InterPro" id="IPR036259">
    <property type="entry name" value="MFS_trans_sf"/>
</dbReference>
<gene>
    <name evidence="8" type="ORF">H8E23_15230</name>
</gene>
<evidence type="ECO:0000256" key="1">
    <source>
        <dbReference type="ARBA" id="ARBA00004651"/>
    </source>
</evidence>
<feature type="transmembrane region" description="Helical" evidence="6">
    <location>
        <begin position="282"/>
        <end position="302"/>
    </location>
</feature>
<dbReference type="Gene3D" id="1.20.1250.20">
    <property type="entry name" value="MFS general substrate transporter like domains"/>
    <property type="match status" value="2"/>
</dbReference>
<dbReference type="GO" id="GO:0005886">
    <property type="term" value="C:plasma membrane"/>
    <property type="evidence" value="ECO:0007669"/>
    <property type="project" value="UniProtKB-SubCell"/>
</dbReference>
<dbReference type="AlphaFoldDB" id="A0A8J6TNQ9"/>